<feature type="compositionally biased region" description="Basic and acidic residues" evidence="1">
    <location>
        <begin position="370"/>
        <end position="385"/>
    </location>
</feature>
<name>A0AAD5W0D5_9AGAR</name>
<evidence type="ECO:0000256" key="1">
    <source>
        <dbReference type="SAM" id="MobiDB-lite"/>
    </source>
</evidence>
<dbReference type="AlphaFoldDB" id="A0AAD5W0D5"/>
<evidence type="ECO:0000256" key="2">
    <source>
        <dbReference type="SAM" id="Phobius"/>
    </source>
</evidence>
<accession>A0AAD5W0D5</accession>
<proteinExistence type="predicted"/>
<keyword evidence="2" id="KW-1133">Transmembrane helix</keyword>
<evidence type="ECO:0000313" key="4">
    <source>
        <dbReference type="Proteomes" id="UP001213000"/>
    </source>
</evidence>
<feature type="compositionally biased region" description="Low complexity" evidence="1">
    <location>
        <begin position="226"/>
        <end position="240"/>
    </location>
</feature>
<organism evidence="3 4">
    <name type="scientific">Leucocoprinus birnbaumii</name>
    <dbReference type="NCBI Taxonomy" id="56174"/>
    <lineage>
        <taxon>Eukaryota</taxon>
        <taxon>Fungi</taxon>
        <taxon>Dikarya</taxon>
        <taxon>Basidiomycota</taxon>
        <taxon>Agaricomycotina</taxon>
        <taxon>Agaricomycetes</taxon>
        <taxon>Agaricomycetidae</taxon>
        <taxon>Agaricales</taxon>
        <taxon>Agaricineae</taxon>
        <taxon>Agaricaceae</taxon>
        <taxon>Leucocoprinus</taxon>
    </lineage>
</organism>
<sequence>MDLPTPVAVCNTGPDLAFNDLSSFEPSFFADCTSIIIPTADVPSSTLSISFTTDPTTMNDVETTVEVSSLRLPACQPRPPHTLAPMNRSATITTTLFRTEESTQTVTIEVTPEETVRFSTVTIEVTPATTSISPEGGPTYAEKALPGIATGVIVGLSIVIAAGVIVLCWNRWRKAKKGRRESGRRESVRFLEEGQESLLVGERQETTTRLPQDKLGILIADRHRTSTQSNSSGSSKPRSSQPALRITPFMSGSPAAAQSRRYSAYERTRASLGTAFNDSSTEYLLGESNNMADLGSVRDPRRSRSASGSEIARAPVPRAGISRGIGRFLQGRREGEGNGAGNGARRHELTELRKRLQRVEAELGQARGSETARQEDIDNQRETGQDRFQVSGVSEETGLPAYASQIASAISAGNPTSGPMSASCLPCAERTALASALRHPTMPTFVRMQPRCAHTSSALSTSSDLNVHFVAFSPPKGYDRLHQYLTRSYTLPHFKPLED</sequence>
<dbReference type="Proteomes" id="UP001213000">
    <property type="component" value="Unassembled WGS sequence"/>
</dbReference>
<feature type="region of interest" description="Disordered" evidence="1">
    <location>
        <begin position="291"/>
        <end position="347"/>
    </location>
</feature>
<protein>
    <submittedName>
        <fullName evidence="3">Uncharacterized protein</fullName>
    </submittedName>
</protein>
<comment type="caution">
    <text evidence="3">The sequence shown here is derived from an EMBL/GenBank/DDBJ whole genome shotgun (WGS) entry which is preliminary data.</text>
</comment>
<keyword evidence="4" id="KW-1185">Reference proteome</keyword>
<feature type="transmembrane region" description="Helical" evidence="2">
    <location>
        <begin position="148"/>
        <end position="170"/>
    </location>
</feature>
<feature type="region of interest" description="Disordered" evidence="1">
    <location>
        <begin position="223"/>
        <end position="255"/>
    </location>
</feature>
<dbReference type="EMBL" id="JANIEX010000044">
    <property type="protein sequence ID" value="KAJ3575195.1"/>
    <property type="molecule type" value="Genomic_DNA"/>
</dbReference>
<feature type="region of interest" description="Disordered" evidence="1">
    <location>
        <begin position="362"/>
        <end position="387"/>
    </location>
</feature>
<keyword evidence="2" id="KW-0472">Membrane</keyword>
<gene>
    <name evidence="3" type="ORF">NP233_g1246</name>
</gene>
<evidence type="ECO:0000313" key="3">
    <source>
        <dbReference type="EMBL" id="KAJ3575195.1"/>
    </source>
</evidence>
<reference evidence="3" key="1">
    <citation type="submission" date="2022-07" db="EMBL/GenBank/DDBJ databases">
        <title>Genome Sequence of Leucocoprinus birnbaumii.</title>
        <authorList>
            <person name="Buettner E."/>
        </authorList>
    </citation>
    <scope>NUCLEOTIDE SEQUENCE</scope>
    <source>
        <strain evidence="3">VT141</strain>
    </source>
</reference>
<keyword evidence="2" id="KW-0812">Transmembrane</keyword>